<comment type="caution">
    <text evidence="2">The sequence shown here is derived from an EMBL/GenBank/DDBJ whole genome shotgun (WGS) entry which is preliminary data.</text>
</comment>
<dbReference type="CDD" id="cd02440">
    <property type="entry name" value="AdoMet_MTases"/>
    <property type="match status" value="1"/>
</dbReference>
<dbReference type="Proteomes" id="UP000620559">
    <property type="component" value="Unassembled WGS sequence"/>
</dbReference>
<dbReference type="RefSeq" id="WP_193917647.1">
    <property type="nucleotide sequence ID" value="NZ_JADEWL010000010.1"/>
</dbReference>
<evidence type="ECO:0000313" key="3">
    <source>
        <dbReference type="Proteomes" id="UP000620559"/>
    </source>
</evidence>
<proteinExistence type="predicted"/>
<dbReference type="InterPro" id="IPR029063">
    <property type="entry name" value="SAM-dependent_MTases_sf"/>
</dbReference>
<dbReference type="EMBL" id="JADEWL010000010">
    <property type="protein sequence ID" value="MBE9212062.1"/>
    <property type="molecule type" value="Genomic_DNA"/>
</dbReference>
<dbReference type="GO" id="GO:0008757">
    <property type="term" value="F:S-adenosylmethionine-dependent methyltransferase activity"/>
    <property type="evidence" value="ECO:0007669"/>
    <property type="project" value="InterPro"/>
</dbReference>
<keyword evidence="2" id="KW-0808">Transferase</keyword>
<dbReference type="PANTHER" id="PTHR43861">
    <property type="entry name" value="TRANS-ACONITATE 2-METHYLTRANSFERASE-RELATED"/>
    <property type="match status" value="1"/>
</dbReference>
<dbReference type="SUPFAM" id="SSF53335">
    <property type="entry name" value="S-adenosyl-L-methionine-dependent methyltransferases"/>
    <property type="match status" value="1"/>
</dbReference>
<evidence type="ECO:0000259" key="1">
    <source>
        <dbReference type="Pfam" id="PF08241"/>
    </source>
</evidence>
<dbReference type="Pfam" id="PF08241">
    <property type="entry name" value="Methyltransf_11"/>
    <property type="match status" value="1"/>
</dbReference>
<sequence length="294" mass="33059">MEDSAFSRLKPYLASDAMVDGGDIPTCPIPVFTKGMQANSFFFGHPKWASEYFEDSHRSEPFKERWQAVMGSWDDKIVVDIGCGPGNVYATLGGLPKLLIGVDISPSALKMAREVGYTPILTDAHHLPFIDGFADIVVANATVHHCDDMGRILQEAGRLVRPGGLLFTDQDPQRTAWNLKGVGLFIRDIRYPLYRLLRSKHYIPYEERYARWKTEIHNQRPGDGITPSVYYEALEPLGFEVKLYPHSHDLGAEVLEGKNGRNSWRLRLSQRLSGINPDTPEAAQSIMCIARRIS</sequence>
<feature type="domain" description="Methyltransferase type 11" evidence="1">
    <location>
        <begin position="79"/>
        <end position="167"/>
    </location>
</feature>
<keyword evidence="2" id="KW-0489">Methyltransferase</keyword>
<gene>
    <name evidence="2" type="ORF">IQ247_04940</name>
</gene>
<dbReference type="PANTHER" id="PTHR43861:SF1">
    <property type="entry name" value="TRANS-ACONITATE 2-METHYLTRANSFERASE"/>
    <property type="match status" value="1"/>
</dbReference>
<dbReference type="GO" id="GO:0032259">
    <property type="term" value="P:methylation"/>
    <property type="evidence" value="ECO:0007669"/>
    <property type="project" value="UniProtKB-KW"/>
</dbReference>
<dbReference type="Gene3D" id="3.40.50.150">
    <property type="entry name" value="Vaccinia Virus protein VP39"/>
    <property type="match status" value="1"/>
</dbReference>
<reference evidence="2" key="1">
    <citation type="submission" date="2020-10" db="EMBL/GenBank/DDBJ databases">
        <authorList>
            <person name="Castelo-Branco R."/>
            <person name="Eusebio N."/>
            <person name="Adriana R."/>
            <person name="Vieira A."/>
            <person name="Brugerolle De Fraissinette N."/>
            <person name="Rezende De Castro R."/>
            <person name="Schneider M.P."/>
            <person name="Vasconcelos V."/>
            <person name="Leao P.N."/>
        </authorList>
    </citation>
    <scope>NUCLEOTIDE SEQUENCE</scope>
    <source>
        <strain evidence="2">LEGE 06105</strain>
    </source>
</reference>
<evidence type="ECO:0000313" key="2">
    <source>
        <dbReference type="EMBL" id="MBE9212062.1"/>
    </source>
</evidence>
<accession>A0A8J7JZB6</accession>
<name>A0A8J7JZB6_9CYAN</name>
<keyword evidence="3" id="KW-1185">Reference proteome</keyword>
<organism evidence="2 3">
    <name type="scientific">Plectonema cf. radiosum LEGE 06105</name>
    <dbReference type="NCBI Taxonomy" id="945769"/>
    <lineage>
        <taxon>Bacteria</taxon>
        <taxon>Bacillati</taxon>
        <taxon>Cyanobacteriota</taxon>
        <taxon>Cyanophyceae</taxon>
        <taxon>Oscillatoriophycideae</taxon>
        <taxon>Oscillatoriales</taxon>
        <taxon>Microcoleaceae</taxon>
        <taxon>Plectonema</taxon>
    </lineage>
</organism>
<protein>
    <submittedName>
        <fullName evidence="2">Methyltransferase domain-containing protein</fullName>
    </submittedName>
</protein>
<dbReference type="AlphaFoldDB" id="A0A8J7JZB6"/>
<dbReference type="InterPro" id="IPR013216">
    <property type="entry name" value="Methyltransf_11"/>
</dbReference>